<dbReference type="Gene3D" id="3.40.50.410">
    <property type="entry name" value="von Willebrand factor, type A domain"/>
    <property type="match status" value="1"/>
</dbReference>
<proteinExistence type="inferred from homology"/>
<evidence type="ECO:0000256" key="8">
    <source>
        <dbReference type="RuleBase" id="RU000633"/>
    </source>
</evidence>
<dbReference type="GO" id="GO:0007160">
    <property type="term" value="P:cell-matrix adhesion"/>
    <property type="evidence" value="ECO:0007669"/>
    <property type="project" value="TreeGrafter"/>
</dbReference>
<dbReference type="SMART" id="SM00187">
    <property type="entry name" value="INB"/>
    <property type="match status" value="1"/>
</dbReference>
<dbReference type="SUPFAM" id="SSF53300">
    <property type="entry name" value="vWA-like"/>
    <property type="match status" value="1"/>
</dbReference>
<evidence type="ECO:0000256" key="2">
    <source>
        <dbReference type="ARBA" id="ARBA00007449"/>
    </source>
</evidence>
<organism evidence="10 11">
    <name type="scientific">Operophtera brumata</name>
    <name type="common">Winter moth</name>
    <name type="synonym">Phalaena brumata</name>
    <dbReference type="NCBI Taxonomy" id="104452"/>
    <lineage>
        <taxon>Eukaryota</taxon>
        <taxon>Metazoa</taxon>
        <taxon>Ecdysozoa</taxon>
        <taxon>Arthropoda</taxon>
        <taxon>Hexapoda</taxon>
        <taxon>Insecta</taxon>
        <taxon>Pterygota</taxon>
        <taxon>Neoptera</taxon>
        <taxon>Endopterygota</taxon>
        <taxon>Lepidoptera</taxon>
        <taxon>Glossata</taxon>
        <taxon>Ditrysia</taxon>
        <taxon>Geometroidea</taxon>
        <taxon>Geometridae</taxon>
        <taxon>Larentiinae</taxon>
        <taxon>Operophtera</taxon>
    </lineage>
</organism>
<comment type="subcellular location">
    <subcellularLocation>
        <location evidence="8">Cell membrane</location>
        <topology evidence="8">Single-pass type I membrane protein</topology>
    </subcellularLocation>
    <subcellularLocation>
        <location evidence="1">Membrane</location>
        <topology evidence="1">Single-pass type I membrane protein</topology>
    </subcellularLocation>
</comment>
<sequence>MIGRFAHSSETGAVVQIKPQLYDVKLRPGQPLKFNFSFQGAKNYPVDLYILLDVSLTMKNIKKSLASDSENIYKTMQSMTEKVNIGFGTFIDKNTQPYTLDVITKEAYSFRHRLNLTSNYKAFETVVSRTNFSYNYDSPESGFDALAQVMACDVGWRRKSRKIIVLLTDSSHHTVGDGRSAGIFQPYDGKCYTNKEGIYTKELEMDYPSVTTLNRLAIEKGVIIIFTIKKKDNDYERKKLKEIYETLKEAIRGSKTALLSNDDITEPLRESYKEISTNIKLDVVVRSGQRNNFQIKFHPDCTKKDHGDDCKVETGERRDFTGTITLTEYYGKDTELIDISVQGMTEKLTLNVEVIKCACEEDEENKADNLKYCSGQKLQCGVCICGESR</sequence>
<dbReference type="InterPro" id="IPR036465">
    <property type="entry name" value="vWFA_dom_sf"/>
</dbReference>
<dbReference type="InterPro" id="IPR002369">
    <property type="entry name" value="Integrin_bsu_VWA"/>
</dbReference>
<dbReference type="GO" id="GO:0098609">
    <property type="term" value="P:cell-cell adhesion"/>
    <property type="evidence" value="ECO:0007669"/>
    <property type="project" value="TreeGrafter"/>
</dbReference>
<dbReference type="GO" id="GO:0005925">
    <property type="term" value="C:focal adhesion"/>
    <property type="evidence" value="ECO:0007669"/>
    <property type="project" value="TreeGrafter"/>
</dbReference>
<evidence type="ECO:0000313" key="10">
    <source>
        <dbReference type="EMBL" id="KOB67435.1"/>
    </source>
</evidence>
<reference evidence="10 11" key="1">
    <citation type="journal article" date="2015" name="Genome Biol. Evol.">
        <title>The genome of winter moth (Operophtera brumata) provides a genomic perspective on sexual dimorphism and phenology.</title>
        <authorList>
            <person name="Derks M.F."/>
            <person name="Smit S."/>
            <person name="Salis L."/>
            <person name="Schijlen E."/>
            <person name="Bossers A."/>
            <person name="Mateman C."/>
            <person name="Pijl A.S."/>
            <person name="de Ridder D."/>
            <person name="Groenen M.A."/>
            <person name="Visser M.E."/>
            <person name="Megens H.J."/>
        </authorList>
    </citation>
    <scope>NUCLEOTIDE SEQUENCE [LARGE SCALE GENOMIC DNA]</scope>
    <source>
        <strain evidence="10">WM2013NL</strain>
        <tissue evidence="10">Head and thorax</tissue>
    </source>
</reference>
<evidence type="ECO:0000256" key="4">
    <source>
        <dbReference type="ARBA" id="ARBA00023037"/>
    </source>
</evidence>
<dbReference type="PANTHER" id="PTHR10082:SF60">
    <property type="entry name" value="INTEGRIN BETA-PS"/>
    <property type="match status" value="1"/>
</dbReference>
<dbReference type="InterPro" id="IPR015812">
    <property type="entry name" value="Integrin_bsu"/>
</dbReference>
<evidence type="ECO:0000256" key="3">
    <source>
        <dbReference type="ARBA" id="ARBA00022692"/>
    </source>
</evidence>
<dbReference type="AlphaFoldDB" id="A0A0L7KWE2"/>
<dbReference type="GO" id="GO:0008305">
    <property type="term" value="C:integrin complex"/>
    <property type="evidence" value="ECO:0007669"/>
    <property type="project" value="TreeGrafter"/>
</dbReference>
<keyword evidence="5" id="KW-0472">Membrane</keyword>
<accession>A0A0L7KWE2</accession>
<keyword evidence="3 8" id="KW-0812">Transmembrane</keyword>
<keyword evidence="4 8" id="KW-0401">Integrin</keyword>
<evidence type="ECO:0000256" key="6">
    <source>
        <dbReference type="ARBA" id="ARBA00023157"/>
    </source>
</evidence>
<dbReference type="GO" id="GO:0016477">
    <property type="term" value="P:cell migration"/>
    <property type="evidence" value="ECO:0007669"/>
    <property type="project" value="TreeGrafter"/>
</dbReference>
<comment type="similarity">
    <text evidence="2 8">Belongs to the integrin beta chain family.</text>
</comment>
<keyword evidence="7" id="KW-0325">Glycoprotein</keyword>
<dbReference type="STRING" id="104452.A0A0L7KWE2"/>
<keyword evidence="8" id="KW-0130">Cell adhesion</keyword>
<dbReference type="Gene3D" id="2.60.40.1510">
    <property type="entry name" value="ntegrin, alpha v. Chain A, domain 3"/>
    <property type="match status" value="1"/>
</dbReference>
<evidence type="ECO:0000256" key="5">
    <source>
        <dbReference type="ARBA" id="ARBA00023136"/>
    </source>
</evidence>
<dbReference type="EMBL" id="JTDY01005041">
    <property type="protein sequence ID" value="KOB67435.1"/>
    <property type="molecule type" value="Genomic_DNA"/>
</dbReference>
<protein>
    <recommendedName>
        <fullName evidence="8">Integrin beta</fullName>
    </recommendedName>
</protein>
<evidence type="ECO:0000256" key="1">
    <source>
        <dbReference type="ARBA" id="ARBA00004479"/>
    </source>
</evidence>
<evidence type="ECO:0000256" key="7">
    <source>
        <dbReference type="ARBA" id="ARBA00023180"/>
    </source>
</evidence>
<dbReference type="PRINTS" id="PR01186">
    <property type="entry name" value="INTEGRINB"/>
</dbReference>
<comment type="caution">
    <text evidence="10">The sequence shown here is derived from an EMBL/GenBank/DDBJ whole genome shotgun (WGS) entry which is preliminary data.</text>
</comment>
<name>A0A0L7KWE2_OPEBR</name>
<dbReference type="PANTHER" id="PTHR10082">
    <property type="entry name" value="INTEGRIN BETA SUBUNIT"/>
    <property type="match status" value="1"/>
</dbReference>
<keyword evidence="11" id="KW-1185">Reference proteome</keyword>
<dbReference type="Proteomes" id="UP000037510">
    <property type="component" value="Unassembled WGS sequence"/>
</dbReference>
<evidence type="ECO:0000259" key="9">
    <source>
        <dbReference type="SMART" id="SM00187"/>
    </source>
</evidence>
<dbReference type="GO" id="GO:0005178">
    <property type="term" value="F:integrin binding"/>
    <property type="evidence" value="ECO:0007669"/>
    <property type="project" value="TreeGrafter"/>
</dbReference>
<evidence type="ECO:0000313" key="11">
    <source>
        <dbReference type="Proteomes" id="UP000037510"/>
    </source>
</evidence>
<keyword evidence="6" id="KW-1015">Disulfide bond</keyword>
<feature type="domain" description="Integrin beta subunit VWA" evidence="9">
    <location>
        <begin position="2"/>
        <end position="359"/>
    </location>
</feature>
<dbReference type="Pfam" id="PF00362">
    <property type="entry name" value="Integrin_beta"/>
    <property type="match status" value="1"/>
</dbReference>
<dbReference type="GO" id="GO:0007229">
    <property type="term" value="P:integrin-mediated signaling pathway"/>
    <property type="evidence" value="ECO:0007669"/>
    <property type="project" value="UniProtKB-KW"/>
</dbReference>
<gene>
    <name evidence="10" type="ORF">OBRU01_19760</name>
</gene>
<dbReference type="GO" id="GO:0009986">
    <property type="term" value="C:cell surface"/>
    <property type="evidence" value="ECO:0007669"/>
    <property type="project" value="TreeGrafter"/>
</dbReference>
<dbReference type="GO" id="GO:0033627">
    <property type="term" value="P:cell adhesion mediated by integrin"/>
    <property type="evidence" value="ECO:0007669"/>
    <property type="project" value="TreeGrafter"/>
</dbReference>